<feature type="region of interest" description="Disordered" evidence="1">
    <location>
        <begin position="1"/>
        <end position="22"/>
    </location>
</feature>
<reference evidence="4" key="1">
    <citation type="submission" date="2017-02" db="UniProtKB">
        <authorList>
            <consortium name="WormBaseParasite"/>
        </authorList>
    </citation>
    <scope>IDENTIFICATION</scope>
</reference>
<evidence type="ECO:0000313" key="4">
    <source>
        <dbReference type="WBParaSite" id="TCLT_0000238001-mRNA-1"/>
    </source>
</evidence>
<dbReference type="OrthoDB" id="5846381at2759"/>
<sequence>MQKYKRSTSDHPSHNVRDPVREQAQINYRAVVHELNEKFKGFKEGCYPRPKGCLCVVGKDHNGREVTERRFEDRDCKCELGERGNGCHIKGA</sequence>
<dbReference type="Proteomes" id="UP000276776">
    <property type="component" value="Unassembled WGS sequence"/>
</dbReference>
<feature type="compositionally biased region" description="Basic and acidic residues" evidence="1">
    <location>
        <begin position="7"/>
        <end position="21"/>
    </location>
</feature>
<protein>
    <submittedName>
        <fullName evidence="4">EGF-like domain-containing protein</fullName>
    </submittedName>
</protein>
<keyword evidence="3" id="KW-1185">Reference proteome</keyword>
<name>A0A0N5CQ80_THECL</name>
<organism evidence="4">
    <name type="scientific">Thelazia callipaeda</name>
    <name type="common">Oriental eyeworm</name>
    <name type="synonym">Parasitic nematode</name>
    <dbReference type="NCBI Taxonomy" id="103827"/>
    <lineage>
        <taxon>Eukaryota</taxon>
        <taxon>Metazoa</taxon>
        <taxon>Ecdysozoa</taxon>
        <taxon>Nematoda</taxon>
        <taxon>Chromadorea</taxon>
        <taxon>Rhabditida</taxon>
        <taxon>Spirurina</taxon>
        <taxon>Spiruromorpha</taxon>
        <taxon>Thelazioidea</taxon>
        <taxon>Thelaziidae</taxon>
        <taxon>Thelazia</taxon>
    </lineage>
</organism>
<evidence type="ECO:0000313" key="3">
    <source>
        <dbReference type="Proteomes" id="UP000276776"/>
    </source>
</evidence>
<dbReference type="AlphaFoldDB" id="A0A0N5CQ80"/>
<evidence type="ECO:0000313" key="2">
    <source>
        <dbReference type="EMBL" id="VDM98308.1"/>
    </source>
</evidence>
<proteinExistence type="predicted"/>
<gene>
    <name evidence="2" type="ORF">TCLT_LOCUS2381</name>
</gene>
<reference evidence="2 3" key="2">
    <citation type="submission" date="2018-11" db="EMBL/GenBank/DDBJ databases">
        <authorList>
            <consortium name="Pathogen Informatics"/>
        </authorList>
    </citation>
    <scope>NUCLEOTIDE SEQUENCE [LARGE SCALE GENOMIC DNA]</scope>
</reference>
<accession>A0A0N5CQ80</accession>
<evidence type="ECO:0000256" key="1">
    <source>
        <dbReference type="SAM" id="MobiDB-lite"/>
    </source>
</evidence>
<dbReference type="EMBL" id="UYYF01000476">
    <property type="protein sequence ID" value="VDM98308.1"/>
    <property type="molecule type" value="Genomic_DNA"/>
</dbReference>
<dbReference type="WBParaSite" id="TCLT_0000238001-mRNA-1">
    <property type="protein sequence ID" value="TCLT_0000238001-mRNA-1"/>
    <property type="gene ID" value="TCLT_0000238001"/>
</dbReference>